<dbReference type="Proteomes" id="UP000281170">
    <property type="component" value="Plasmid 22"/>
</dbReference>
<dbReference type="KEGG" id="ladl:NCTC12735_01410"/>
<evidence type="ECO:0000313" key="1">
    <source>
        <dbReference type="EMBL" id="KTC66011.1"/>
    </source>
</evidence>
<dbReference type="OrthoDB" id="5638866at2"/>
<dbReference type="PATRIC" id="fig|45056.6.peg.691"/>
<protein>
    <submittedName>
        <fullName evidence="1">Uncharacterized protein</fullName>
    </submittedName>
</protein>
<reference evidence="2 4" key="2">
    <citation type="submission" date="2018-12" db="EMBL/GenBank/DDBJ databases">
        <authorList>
            <consortium name="Pathogen Informatics"/>
        </authorList>
    </citation>
    <scope>NUCLEOTIDE SEQUENCE [LARGE SCALE GENOMIC DNA]</scope>
    <source>
        <strain evidence="2 4">NCTC12735</strain>
        <plasmid evidence="4">22</plasmid>
    </source>
</reference>
<organism evidence="1 3">
    <name type="scientific">Legionella adelaidensis</name>
    <dbReference type="NCBI Taxonomy" id="45056"/>
    <lineage>
        <taxon>Bacteria</taxon>
        <taxon>Pseudomonadati</taxon>
        <taxon>Pseudomonadota</taxon>
        <taxon>Gammaproteobacteria</taxon>
        <taxon>Legionellales</taxon>
        <taxon>Legionellaceae</taxon>
        <taxon>Legionella</taxon>
    </lineage>
</organism>
<dbReference type="RefSeq" id="WP_058461725.1">
    <property type="nucleotide sequence ID" value="NZ_CAAAHS010000007.1"/>
</dbReference>
<dbReference type="STRING" id="45056.Lade_0669"/>
<dbReference type="AlphaFoldDB" id="A0A0W0R4N0"/>
<evidence type="ECO:0000313" key="2">
    <source>
        <dbReference type="EMBL" id="VEH85774.1"/>
    </source>
</evidence>
<accession>A0A0W0R4N0</accession>
<dbReference type="EMBL" id="LNKA01000001">
    <property type="protein sequence ID" value="KTC66011.1"/>
    <property type="molecule type" value="Genomic_DNA"/>
</dbReference>
<keyword evidence="2" id="KW-0614">Plasmid</keyword>
<geneLocation type="plasmid" evidence="2 4">
    <name>22</name>
</geneLocation>
<proteinExistence type="predicted"/>
<reference evidence="1 3" key="1">
    <citation type="submission" date="2015-11" db="EMBL/GenBank/DDBJ databases">
        <title>Identification of large and diverse effector repertoires of 38 Legionella species.</title>
        <authorList>
            <person name="Burstein D."/>
            <person name="Amaro F."/>
            <person name="Zusman T."/>
            <person name="Lifshitz Z."/>
            <person name="Cohen O."/>
            <person name="Gilbert J.A."/>
            <person name="Pupko T."/>
            <person name="Shuman H.A."/>
            <person name="Segal G."/>
        </authorList>
    </citation>
    <scope>NUCLEOTIDE SEQUENCE [LARGE SCALE GENOMIC DNA]</scope>
    <source>
        <strain evidence="1 3">1762-AUS-E</strain>
    </source>
</reference>
<keyword evidence="3" id="KW-1185">Reference proteome</keyword>
<dbReference type="EMBL" id="LR134431">
    <property type="protein sequence ID" value="VEH85774.1"/>
    <property type="molecule type" value="Genomic_DNA"/>
</dbReference>
<sequence>MKKWERFASQYSPVSPGNVNFGDNNLQMDWFRLAVIDATVDGISVKTWRSKYNEFASTEDVKQFFKEVILKDLKKEVNKDEVVDYLATAFHQGGLMFPVSASMSNMIFNEAGLQVNQPQSTRQIRITTNENGFKVQEVYTAKQVAVVDDTKASEGLKKQVQGLELPLVSPDRGNDFVFKAGACVDVDFSSSSKKPAITIESNFISYGNAEVQAVWDKRNFGQVIIDFFRNILGLNAVAVEEPKKVSEEAPTDSITPSM</sequence>
<name>A0A0W0R4N0_9GAMM</name>
<gene>
    <name evidence="1" type="ORF">Lade_0669</name>
    <name evidence="2" type="ORF">NCTC12735_01410</name>
</gene>
<dbReference type="Proteomes" id="UP000054859">
    <property type="component" value="Unassembled WGS sequence"/>
</dbReference>
<evidence type="ECO:0000313" key="4">
    <source>
        <dbReference type="Proteomes" id="UP000281170"/>
    </source>
</evidence>
<evidence type="ECO:0000313" key="3">
    <source>
        <dbReference type="Proteomes" id="UP000054859"/>
    </source>
</evidence>